<gene>
    <name evidence="13" type="ORF">CRM22_003908</name>
</gene>
<dbReference type="GO" id="GO:0005524">
    <property type="term" value="F:ATP binding"/>
    <property type="evidence" value="ECO:0007669"/>
    <property type="project" value="InterPro"/>
</dbReference>
<feature type="compositionally biased region" description="Gly residues" evidence="11">
    <location>
        <begin position="1145"/>
        <end position="1157"/>
    </location>
</feature>
<dbReference type="InterPro" id="IPR001680">
    <property type="entry name" value="WD40_rpt"/>
</dbReference>
<organism evidence="13 14">
    <name type="scientific">Opisthorchis felineus</name>
    <dbReference type="NCBI Taxonomy" id="147828"/>
    <lineage>
        <taxon>Eukaryota</taxon>
        <taxon>Metazoa</taxon>
        <taxon>Spiralia</taxon>
        <taxon>Lophotrochozoa</taxon>
        <taxon>Platyhelminthes</taxon>
        <taxon>Trematoda</taxon>
        <taxon>Digenea</taxon>
        <taxon>Opisthorchiida</taxon>
        <taxon>Opisthorchiata</taxon>
        <taxon>Opisthorchiidae</taxon>
        <taxon>Opisthorchis</taxon>
    </lineage>
</organism>
<feature type="region of interest" description="Disordered" evidence="11">
    <location>
        <begin position="1669"/>
        <end position="1698"/>
    </location>
</feature>
<dbReference type="GO" id="GO:0006623">
    <property type="term" value="P:protein targeting to vacuole"/>
    <property type="evidence" value="ECO:0007669"/>
    <property type="project" value="TreeGrafter"/>
</dbReference>
<dbReference type="InterPro" id="IPR016024">
    <property type="entry name" value="ARM-type_fold"/>
</dbReference>
<dbReference type="Gene3D" id="2.130.10.10">
    <property type="entry name" value="YVTN repeat-like/Quinoprotein amine dehydrogenase"/>
    <property type="match status" value="2"/>
</dbReference>
<dbReference type="InterPro" id="IPR045162">
    <property type="entry name" value="Vps15-like"/>
</dbReference>
<dbReference type="OrthoDB" id="242910at2759"/>
<evidence type="ECO:0000256" key="4">
    <source>
        <dbReference type="ARBA" id="ARBA00022574"/>
    </source>
</evidence>
<feature type="region of interest" description="Disordered" evidence="11">
    <location>
        <begin position="250"/>
        <end position="301"/>
    </location>
</feature>
<dbReference type="InterPro" id="IPR000719">
    <property type="entry name" value="Prot_kinase_dom"/>
</dbReference>
<dbReference type="GO" id="GO:0034272">
    <property type="term" value="C:phosphatidylinositol 3-kinase complex, class III, type II"/>
    <property type="evidence" value="ECO:0007669"/>
    <property type="project" value="TreeGrafter"/>
</dbReference>
<dbReference type="InterPro" id="IPR008271">
    <property type="entry name" value="Ser/Thr_kinase_AS"/>
</dbReference>
<dbReference type="SUPFAM" id="SSF48371">
    <property type="entry name" value="ARM repeat"/>
    <property type="match status" value="1"/>
</dbReference>
<keyword evidence="6" id="KW-0677">Repeat</keyword>
<dbReference type="GO" id="GO:0071561">
    <property type="term" value="C:nucleus-vacuole junction"/>
    <property type="evidence" value="ECO:0007669"/>
    <property type="project" value="TreeGrafter"/>
</dbReference>
<dbReference type="PANTHER" id="PTHR17583">
    <property type="entry name" value="PHOSPHOINOSITIDE 3-KINASE REGULATORY SUBUNIT 4"/>
    <property type="match status" value="1"/>
</dbReference>
<dbReference type="GO" id="GO:0005770">
    <property type="term" value="C:late endosome"/>
    <property type="evidence" value="ECO:0007669"/>
    <property type="project" value="TreeGrafter"/>
</dbReference>
<dbReference type="PANTHER" id="PTHR17583:SF0">
    <property type="entry name" value="PHOSPHOINOSITIDE 3-KINASE REGULATORY SUBUNIT 4"/>
    <property type="match status" value="1"/>
</dbReference>
<feature type="repeat" description="WD" evidence="10">
    <location>
        <begin position="1706"/>
        <end position="1739"/>
    </location>
</feature>
<dbReference type="GO" id="GO:0004674">
    <property type="term" value="F:protein serine/threonine kinase activity"/>
    <property type="evidence" value="ECO:0007669"/>
    <property type="project" value="UniProtKB-KW"/>
</dbReference>
<evidence type="ECO:0000259" key="12">
    <source>
        <dbReference type="PROSITE" id="PS50011"/>
    </source>
</evidence>
<dbReference type="Proteomes" id="UP000308267">
    <property type="component" value="Unassembled WGS sequence"/>
</dbReference>
<evidence type="ECO:0000256" key="9">
    <source>
        <dbReference type="ARBA" id="ARBA00022840"/>
    </source>
</evidence>
<feature type="region of interest" description="Disordered" evidence="11">
    <location>
        <begin position="1140"/>
        <end position="1187"/>
    </location>
</feature>
<dbReference type="EC" id="2.7.11.1" evidence="2"/>
<dbReference type="Gene3D" id="1.10.510.10">
    <property type="entry name" value="Transferase(Phosphotransferase) domain 1"/>
    <property type="match status" value="2"/>
</dbReference>
<evidence type="ECO:0000256" key="8">
    <source>
        <dbReference type="ARBA" id="ARBA00022777"/>
    </source>
</evidence>
<dbReference type="InterPro" id="IPR055231">
    <property type="entry name" value="2AA_helical"/>
</dbReference>
<dbReference type="SMART" id="SM00220">
    <property type="entry name" value="S_TKc"/>
    <property type="match status" value="1"/>
</dbReference>
<dbReference type="GO" id="GO:0005776">
    <property type="term" value="C:autophagosome"/>
    <property type="evidence" value="ECO:0007669"/>
    <property type="project" value="UniProtKB-SubCell"/>
</dbReference>
<evidence type="ECO:0000256" key="10">
    <source>
        <dbReference type="PROSITE-ProRule" id="PRU00221"/>
    </source>
</evidence>
<evidence type="ECO:0000313" key="14">
    <source>
        <dbReference type="Proteomes" id="UP000308267"/>
    </source>
</evidence>
<feature type="domain" description="Protein kinase" evidence="12">
    <location>
        <begin position="27"/>
        <end position="427"/>
    </location>
</feature>
<name>A0A4S2M501_OPIFE</name>
<dbReference type="SUPFAM" id="SSF50978">
    <property type="entry name" value="WD40 repeat-like"/>
    <property type="match status" value="1"/>
</dbReference>
<protein>
    <recommendedName>
        <fullName evidence="2">non-specific serine/threonine protein kinase</fullName>
        <ecNumber evidence="2">2.7.11.1</ecNumber>
    </recommendedName>
</protein>
<dbReference type="PROSITE" id="PS50294">
    <property type="entry name" value="WD_REPEATS_REGION"/>
    <property type="match status" value="1"/>
</dbReference>
<dbReference type="Pfam" id="PF00400">
    <property type="entry name" value="WD40"/>
    <property type="match status" value="2"/>
</dbReference>
<dbReference type="GO" id="GO:0016236">
    <property type="term" value="P:macroautophagy"/>
    <property type="evidence" value="ECO:0007669"/>
    <property type="project" value="InterPro"/>
</dbReference>
<dbReference type="InterPro" id="IPR015943">
    <property type="entry name" value="WD40/YVTN_repeat-like_dom_sf"/>
</dbReference>
<dbReference type="PROSITE" id="PS50082">
    <property type="entry name" value="WD_REPEATS_2"/>
    <property type="match status" value="2"/>
</dbReference>
<feature type="compositionally biased region" description="Gly residues" evidence="11">
    <location>
        <begin position="268"/>
        <end position="278"/>
    </location>
</feature>
<dbReference type="PROSITE" id="PS00108">
    <property type="entry name" value="PROTEIN_KINASE_ST"/>
    <property type="match status" value="1"/>
</dbReference>
<comment type="subcellular location">
    <subcellularLocation>
        <location evidence="1">Cytoplasmic vesicle</location>
        <location evidence="1">Autophagosome</location>
    </subcellularLocation>
</comment>
<evidence type="ECO:0000256" key="2">
    <source>
        <dbReference type="ARBA" id="ARBA00012513"/>
    </source>
</evidence>
<dbReference type="EMBL" id="SJOL01006210">
    <property type="protein sequence ID" value="TGZ69108.1"/>
    <property type="molecule type" value="Genomic_DNA"/>
</dbReference>
<reference evidence="13 14" key="1">
    <citation type="journal article" date="2019" name="BMC Genomics">
        <title>New insights from Opisthorchis felineus genome: update on genomics of the epidemiologically important liver flukes.</title>
        <authorList>
            <person name="Ershov N.I."/>
            <person name="Mordvinov V.A."/>
            <person name="Prokhortchouk E.B."/>
            <person name="Pakharukova M.Y."/>
            <person name="Gunbin K.V."/>
            <person name="Ustyantsev K."/>
            <person name="Genaev M.A."/>
            <person name="Blinov A.G."/>
            <person name="Mazur A."/>
            <person name="Boulygina E."/>
            <person name="Tsygankova S."/>
            <person name="Khrameeva E."/>
            <person name="Chekanov N."/>
            <person name="Fan G."/>
            <person name="Xiao A."/>
            <person name="Zhang H."/>
            <person name="Xu X."/>
            <person name="Yang H."/>
            <person name="Solovyev V."/>
            <person name="Lee S.M."/>
            <person name="Liu X."/>
            <person name="Afonnikov D.A."/>
            <person name="Skryabin K.G."/>
        </authorList>
    </citation>
    <scope>NUCLEOTIDE SEQUENCE [LARGE SCALE GENOMIC DNA]</scope>
    <source>
        <strain evidence="13">AK-0245</strain>
        <tissue evidence="13">Whole organism</tissue>
    </source>
</reference>
<dbReference type="GO" id="GO:0045324">
    <property type="term" value="P:late endosome to vacuole transport"/>
    <property type="evidence" value="ECO:0007669"/>
    <property type="project" value="InterPro"/>
</dbReference>
<dbReference type="SUPFAM" id="SSF56112">
    <property type="entry name" value="Protein kinase-like (PK-like)"/>
    <property type="match status" value="2"/>
</dbReference>
<comment type="caution">
    <text evidence="13">The sequence shown here is derived from an EMBL/GenBank/DDBJ whole genome shotgun (WGS) entry which is preliminary data.</text>
</comment>
<keyword evidence="14" id="KW-1185">Reference proteome</keyword>
<dbReference type="GO" id="GO:0034271">
    <property type="term" value="C:phosphatidylinositol 3-kinase complex, class III, type I"/>
    <property type="evidence" value="ECO:0007669"/>
    <property type="project" value="TreeGrafter"/>
</dbReference>
<dbReference type="STRING" id="147828.A0A4S2M501"/>
<keyword evidence="5" id="KW-0808">Transferase</keyword>
<dbReference type="Pfam" id="PF22956">
    <property type="entry name" value="VPS15-like_hel"/>
    <property type="match status" value="1"/>
</dbReference>
<accession>A0A4S2M501</accession>
<evidence type="ECO:0000256" key="5">
    <source>
        <dbReference type="ARBA" id="ARBA00022679"/>
    </source>
</evidence>
<keyword evidence="7" id="KW-0547">Nucleotide-binding</keyword>
<evidence type="ECO:0000256" key="1">
    <source>
        <dbReference type="ARBA" id="ARBA00004419"/>
    </source>
</evidence>
<dbReference type="InterPro" id="IPR011009">
    <property type="entry name" value="Kinase-like_dom_sf"/>
</dbReference>
<keyword evidence="9" id="KW-0067">ATP-binding</keyword>
<feature type="repeat" description="WD" evidence="10">
    <location>
        <begin position="1588"/>
        <end position="1610"/>
    </location>
</feature>
<dbReference type="SMART" id="SM00320">
    <property type="entry name" value="WD40"/>
    <property type="match status" value="5"/>
</dbReference>
<dbReference type="InterPro" id="IPR036322">
    <property type="entry name" value="WD40_repeat_dom_sf"/>
</dbReference>
<proteinExistence type="predicted"/>
<evidence type="ECO:0000256" key="6">
    <source>
        <dbReference type="ARBA" id="ARBA00022737"/>
    </source>
</evidence>
<evidence type="ECO:0000313" key="13">
    <source>
        <dbReference type="EMBL" id="TGZ69108.1"/>
    </source>
</evidence>
<sequence length="1739" mass="191398">MGNQIAGLTPPPVISAEECLSDISGLVRVEEELFGSRLFKVAKARRVDDGSSQLVVIKTFPSTRATQLLSDYRPLIKAYCRQITSGFNLLYFHVRVSPAERNILLFRDYVDQTLVDRLSTRPFLCLEEKKWIAFQLLQAVAQLHRVPGPNAMNKTDEQEGDPTEVLCHGDIKAENVLLTSWGWVLLSDPAPFKPCWLPADNPSEFTHYFDSTRRRVCYLAPERFIQLQPNPGMLDPTQKCVEPLTMLPSGQDVILDSDPNEDGLDGRTFGGVQSGSGESGEKPRSSDENRNNTPSEPSRLMPTFVTQGTPDMVSESTVDKIALQIPARTTLNDPTPRVNLVPAMDLFSLGCVFLELFTDGSVAFTLADLLGYRANDTSRLSKLIEQIHCEDIKTLISSLLSLDPNERGSAEGHLDNQRRKAFPEVFYSHLLPYMQTFLRVGLRNPTVRIVYIRRTLSALLQEIAECDSDSLSTCAVLLCNLVTSVLRPSGNCFITQTPSTMALPMSSVQKEDAIPVHDVNKQRQISGDTAAGSFVERRLLEYGKVNALLCYLELSKYMNVSLYFDRIIPYCVDLTSPVHSGEVRSLALECLTQILRKATEYTANQSKTPHSLEVYFLTEYLFPTLAPLSVDPKMEVRLTYSRCLPVLAESALRFLDSSNLLSRRRGSSGMDVSSAPQKSSSTNQLAVLETAMNTYDAHLSLLRAHIQDRFADLDRQIRHALVNTGSLARLAAFFGPEHISGTLLSHMITFLNDKTDHGLRTSFYRQIVPLVTGIGVQSVSVVRPLLEQGLIDPHETVVEACLHSLTQLLRRQLLSPPVAVSFLTRCLALTTHPTRRIRQSAVGYIATFARLATSNAEANPGANGTINARRVEKRGSASAREPLMWTRMCTPASVYARLANAETSKIFFRRSIRRCFTSDAVLLTSLQPSVSRTILDSLVSFVTNASSTCNSGPQKAQHVHQLLDRFFKVLKERETSRSITRSNETPCYTSPDDEVVASLLATLQWQGLTDLMESQILLLAPLVKVLCEAGNECTRAAVPIRGGHKQPSKAPPKCRTRVIDTQHIISSALLPSKTPKVVFPEDPLRMPDFPSYLRQLAVSLQPPVSNYERLLRRDLFSGRLPLSVCRSTGNDQKWTRLVWTSATPSGGGGSVGGGGGQPESTDFMDGSVTRSGNHLNHSTSVPTSMDKRYGVENTGRSDVQLQGMLVAHLQEHRPGLISLAAHGSGRLLASCSSGDGTVKLWNCGLWPVDSDGYLNQLSSTGGPVRNMAENTAIRQTASRPAGLMHIHALPTRSSWTYNCFAEEQSPKSCRGLVWMTNGSSLVTVADYRSLHRIDMETGYPSGLVEQLSTSDPSRVVCLASSACSQFPAHLSLLQPRIVGGGDSNLVTYATTSNLIIGRDLRVPFSSPPAWCLKQDRGSGLIRSLVMHSCHTWLVTGTSRNQLVSWDLRYERPVACVQHQHSNPQRQQQGHSAILRLNLAETVTSQLRRGFHLGEDVGRRQTLIVASSDRNNGVTIWDLEACASASSAAATERTLMAPQTHRPVVNGGLVATSWARPATTLDYSPVRSILCLPQLNSQTAIQGSGWPTIVSGGDDGRIRLWNFSKPSNSRIFAHSAGEAPIGNRISYGEVVDHGVRTIQEKTDDSGNLMATTEQPDSRPARLVEVRRPTLSRNDVAKSTADSVEADTTRSNGGGFPTEGRLEQYMPSVGHRNIISDLSLIRTSHYLLVSASMDGVIKIWR</sequence>
<evidence type="ECO:0000256" key="7">
    <source>
        <dbReference type="ARBA" id="ARBA00022741"/>
    </source>
</evidence>
<feature type="compositionally biased region" description="Basic and acidic residues" evidence="11">
    <location>
        <begin position="279"/>
        <end position="290"/>
    </location>
</feature>
<dbReference type="InterPro" id="IPR011989">
    <property type="entry name" value="ARM-like"/>
</dbReference>
<feature type="compositionally biased region" description="Polar residues" evidence="11">
    <location>
        <begin position="1168"/>
        <end position="1183"/>
    </location>
</feature>
<keyword evidence="4 10" id="KW-0853">WD repeat</keyword>
<dbReference type="PROSITE" id="PS50011">
    <property type="entry name" value="PROTEIN_KINASE_DOM"/>
    <property type="match status" value="1"/>
</dbReference>
<evidence type="ECO:0000256" key="3">
    <source>
        <dbReference type="ARBA" id="ARBA00022527"/>
    </source>
</evidence>
<keyword evidence="8" id="KW-0418">Kinase</keyword>
<dbReference type="Gene3D" id="1.25.10.10">
    <property type="entry name" value="Leucine-rich Repeat Variant"/>
    <property type="match status" value="2"/>
</dbReference>
<evidence type="ECO:0000256" key="11">
    <source>
        <dbReference type="SAM" id="MobiDB-lite"/>
    </source>
</evidence>
<keyword evidence="3" id="KW-0723">Serine/threonine-protein kinase</keyword>